<dbReference type="CDD" id="cd16491">
    <property type="entry name" value="RING-CH-C4HC3_LTN1"/>
    <property type="match status" value="1"/>
</dbReference>
<keyword evidence="9 16" id="KW-0479">Metal-binding</keyword>
<dbReference type="GO" id="GO:0016567">
    <property type="term" value="P:protein ubiquitination"/>
    <property type="evidence" value="ECO:0007669"/>
    <property type="project" value="UniProtKB-UniPathway"/>
</dbReference>
<dbReference type="PANTHER" id="PTHR12389:SF0">
    <property type="entry name" value="E3 UBIQUITIN-PROTEIN LIGASE LISTERIN"/>
    <property type="match status" value="1"/>
</dbReference>
<proteinExistence type="inferred from homology"/>
<evidence type="ECO:0000256" key="13">
    <source>
        <dbReference type="ARBA" id="ARBA00022833"/>
    </source>
</evidence>
<keyword evidence="10" id="KW-0677">Repeat</keyword>
<dbReference type="RefSeq" id="XP_007872565.1">
    <property type="nucleotide sequence ID" value="XM_007874374.1"/>
</dbReference>
<name>M7NQR6_PNEMU</name>
<evidence type="ECO:0000256" key="15">
    <source>
        <dbReference type="PROSITE-ProRule" id="PRU00175"/>
    </source>
</evidence>
<evidence type="ECO:0000256" key="1">
    <source>
        <dbReference type="ARBA" id="ARBA00000900"/>
    </source>
</evidence>
<dbReference type="InterPro" id="IPR039795">
    <property type="entry name" value="LTN1/Rkr1"/>
</dbReference>
<comment type="catalytic activity">
    <reaction evidence="1 16">
        <text>S-ubiquitinyl-[E2 ubiquitin-conjugating enzyme]-L-cysteine + [acceptor protein]-L-lysine = [E2 ubiquitin-conjugating enzyme]-L-cysteine + N(6)-ubiquitinyl-[acceptor protein]-L-lysine.</text>
        <dbReference type="EC" id="2.3.2.27"/>
    </reaction>
</comment>
<dbReference type="GO" id="GO:1990116">
    <property type="term" value="P:ribosome-associated ubiquitin-dependent protein catabolic process"/>
    <property type="evidence" value="ECO:0007669"/>
    <property type="project" value="UniProtKB-UniRule"/>
</dbReference>
<keyword evidence="13 16" id="KW-0862">Zinc</keyword>
<dbReference type="InterPro" id="IPR013083">
    <property type="entry name" value="Znf_RING/FYVE/PHD"/>
</dbReference>
<dbReference type="InterPro" id="IPR039804">
    <property type="entry name" value="RING-CH-C4HC3_LTN1"/>
</dbReference>
<comment type="function">
    <text evidence="14">E3 ubiquitin-protein ligase component of the ribosome quality control complex (RQC), a ribosome-associated complex that mediates ubiquitination and extraction of incompletely synthesized nascent chains for proteasomal degradation. Mediates ubiquitination of proteins derived from mRNAs lacking stop codons (non-stop proteins) and other translation arrest products induced by poly-lysine sequences and tandem rare codons. Ubiquitination leads to CDC48 recruitment for extraction and degradation of the incomplete translation product. May indirectly play a role in chromatin function and transcription.</text>
</comment>
<feature type="domain" description="RING-type" evidence="17">
    <location>
        <begin position="1591"/>
        <end position="1638"/>
    </location>
</feature>
<evidence type="ECO:0000256" key="3">
    <source>
        <dbReference type="ARBA" id="ARBA00004906"/>
    </source>
</evidence>
<dbReference type="GO" id="GO:1990112">
    <property type="term" value="C:RQC complex"/>
    <property type="evidence" value="ECO:0007669"/>
    <property type="project" value="UniProtKB-UniRule"/>
</dbReference>
<comment type="subcellular location">
    <subcellularLocation>
        <location evidence="2">Cytoplasm</location>
        <location evidence="2">Cytosol</location>
    </subcellularLocation>
</comment>
<dbReference type="UniPathway" id="UPA00143"/>
<evidence type="ECO:0000256" key="2">
    <source>
        <dbReference type="ARBA" id="ARBA00004514"/>
    </source>
</evidence>
<evidence type="ECO:0000256" key="4">
    <source>
        <dbReference type="ARBA" id="ARBA00007997"/>
    </source>
</evidence>
<dbReference type="GeneID" id="19894363"/>
<evidence type="ECO:0000256" key="10">
    <source>
        <dbReference type="ARBA" id="ARBA00022737"/>
    </source>
</evidence>
<keyword evidence="7" id="KW-0963">Cytoplasm</keyword>
<keyword evidence="8 16" id="KW-0808">Transferase</keyword>
<evidence type="ECO:0000256" key="16">
    <source>
        <dbReference type="RuleBase" id="RU367090"/>
    </source>
</evidence>
<reference evidence="19" key="1">
    <citation type="journal article" date="2016" name="Nat. Commun.">
        <title>Genome analysis of three Pneumocystis species reveals adaptation mechanisms to life exclusively in mammalian hosts.</title>
        <authorList>
            <person name="Ma L."/>
            <person name="Chen Z."/>
            <person name="Huang D.W."/>
            <person name="Kutty G."/>
            <person name="Ishihara M."/>
            <person name="Wang H."/>
            <person name="Abouelleil A."/>
            <person name="Bishop L."/>
            <person name="Davey E."/>
            <person name="Deng R."/>
            <person name="Deng X."/>
            <person name="Fan L."/>
            <person name="Fantoni G."/>
            <person name="Fitzgerald M."/>
            <person name="Gogineni E."/>
            <person name="Goldberg J.M."/>
            <person name="Handley G."/>
            <person name="Hu X."/>
            <person name="Huber C."/>
            <person name="Jiao X."/>
            <person name="Jones K."/>
            <person name="Levin J.Z."/>
            <person name="Liu Y."/>
            <person name="Macdonald P."/>
            <person name="Melnikov A."/>
            <person name="Raley C."/>
            <person name="Sassi M."/>
            <person name="Sherman B.T."/>
            <person name="Song X."/>
            <person name="Sykes S."/>
            <person name="Tran B."/>
            <person name="Walsh L."/>
            <person name="Xia Y."/>
            <person name="Yang J."/>
            <person name="Young S."/>
            <person name="Zeng Q."/>
            <person name="Zheng X."/>
            <person name="Stephens R."/>
            <person name="Nusbaum C."/>
            <person name="Birren B.W."/>
            <person name="Azadi P."/>
            <person name="Lempicki R.A."/>
            <person name="Cuomo C.A."/>
            <person name="Kovacs J.A."/>
        </authorList>
    </citation>
    <scope>NUCLEOTIDE SEQUENCE [LARGE SCALE GENOMIC DNA]</scope>
    <source>
        <strain evidence="19">B123</strain>
    </source>
</reference>
<comment type="caution">
    <text evidence="18">The sequence shown here is derived from an EMBL/GenBank/DDBJ whole genome shotgun (WGS) entry which is preliminary data.</text>
</comment>
<dbReference type="GO" id="GO:0072344">
    <property type="term" value="P:rescue of stalled ribosome"/>
    <property type="evidence" value="ECO:0007669"/>
    <property type="project" value="UniProtKB-UniRule"/>
</dbReference>
<dbReference type="eggNOG" id="KOG0803">
    <property type="taxonomic scope" value="Eukaryota"/>
</dbReference>
<evidence type="ECO:0000259" key="17">
    <source>
        <dbReference type="PROSITE" id="PS50089"/>
    </source>
</evidence>
<dbReference type="GO" id="GO:0008270">
    <property type="term" value="F:zinc ion binding"/>
    <property type="evidence" value="ECO:0007669"/>
    <property type="project" value="UniProtKB-KW"/>
</dbReference>
<evidence type="ECO:0000256" key="6">
    <source>
        <dbReference type="ARBA" id="ARBA00017157"/>
    </source>
</evidence>
<dbReference type="HOGENOM" id="CLU_002223_0_0_1"/>
<comment type="subunit">
    <text evidence="16">Component of the ribosome quality control complex (RQC).</text>
</comment>
<dbReference type="STRING" id="1069680.M7NQR6"/>
<dbReference type="Gene3D" id="3.30.40.10">
    <property type="entry name" value="Zinc/RING finger domain, C3HC4 (zinc finger)"/>
    <property type="match status" value="1"/>
</dbReference>
<dbReference type="PROSITE" id="PS50089">
    <property type="entry name" value="ZF_RING_2"/>
    <property type="match status" value="1"/>
</dbReference>
<protein>
    <recommendedName>
        <fullName evidence="6 16">E3 ubiquitin-protein ligase listerin</fullName>
        <ecNumber evidence="5 16">2.3.2.27</ecNumber>
    </recommendedName>
    <alternativeName>
        <fullName evidence="16">RING-type E3 ubiquitin transferase listerin</fullName>
    </alternativeName>
</protein>
<dbReference type="OMA" id="IYGSHWE"/>
<dbReference type="VEuPathDB" id="FungiDB:PNEG_00665"/>
<evidence type="ECO:0000256" key="12">
    <source>
        <dbReference type="ARBA" id="ARBA00022786"/>
    </source>
</evidence>
<organism evidence="18 19">
    <name type="scientific">Pneumocystis murina (strain B123)</name>
    <name type="common">Mouse pneumocystis pneumonia agent</name>
    <name type="synonym">Pneumocystis carinii f. sp. muris</name>
    <dbReference type="NCBI Taxonomy" id="1069680"/>
    <lineage>
        <taxon>Eukaryota</taxon>
        <taxon>Fungi</taxon>
        <taxon>Dikarya</taxon>
        <taxon>Ascomycota</taxon>
        <taxon>Taphrinomycotina</taxon>
        <taxon>Pneumocystomycetes</taxon>
        <taxon>Pneumocystaceae</taxon>
        <taxon>Pneumocystis</taxon>
    </lineage>
</organism>
<dbReference type="InterPro" id="IPR016024">
    <property type="entry name" value="ARM-type_fold"/>
</dbReference>
<dbReference type="OrthoDB" id="6108at2759"/>
<evidence type="ECO:0000313" key="18">
    <source>
        <dbReference type="EMBL" id="EMR11068.1"/>
    </source>
</evidence>
<dbReference type="EC" id="2.3.2.27" evidence="5 16"/>
<sequence>MKQSVKNYKNEKERLNELLKSPTSVSIQNKNNVSKFKFGTYGNMRECNLSSFIIEPLDFDGVPPNLVVIFKNICKRDTTTKLKGLDDISSWINENGGELNENNILKVWSYLYPRLSIDIDRQVRLSCNHVHRKIYIQSGKKIVKFIKEIIGSWIMSTFDSDHGVKKVAIESFNTAFQTREKRLIVKKTYHKYILSFNKNIILKQSPSTLSDLRYISQEDSKAKYYRIIASILASFADIILNLELDELKKEEASYDEIMASEKFWKFLYETDFIGRKYFYEVIKNLSEKWPELLISQKNMIKKSVAKLMKNTEKSFISIILPTMEIFFSVCPELWEYDFFGDSEIFSYFKRLMLNNDSNSKQFWNCFYNLITKIPLNPHKSHFDVYLNDFIRMIWEGASKKTKYDNEAGFETFFKIMCYYMKHFENTRTISSIFEKKIMDIIINYFTDIKSLNTKTSDDFRHALVKGFLRNEYILNDIFNKFWYESKQCILEKLSKTSNIICEENYDEPFTVCLRWINTVDEFIKETDDNTVLADKSHVYLTICEVIYFIICHIRRSDDLPQKTIELLNCVVSKFSDIIFKNQRILSELESFIMEKIPKFITSLTESIGSILLIYIVKNKNTESVGLVWTSLFLHLSKIESRSERNVFTHKIAKMIIDSKINIEDLRNCLPCVNLIDDVLLDCVHFNIDNNFENWECLNDFLTVKEIVFSKESIVESLIFLVEKVFCPNDSEFYYIFNDDRILVLLHNVLGDNFDLCSCFLQNFRAIEFHIKIWNFTYINKGDISERISIFNDLFEKIYCLNNKIGSNLRFNIANIIQKQILLLDSLDFSLMRSLCSLNVKVLSFATESEKMDLLAIFLFSTHEWDTAFSFLISEYPNKNLELFSSLKTCCLIFSNFVKTKGNIETDNISKLLKMSVFSKTIINSLILDLCSLKIHWLILYGIMICEELIRDNFELEHANCLWKSITKEQEQELFTLIERSDDFVFDILTSDKIELFGIDNFVQRNDIKFLEKIKMKSIGCSPETYYSACVLSRTFQFLTKRIEYSQEEVETWLNDISIENDQNVFIFAAVINGFQQKLFFSKRLEGIRNRIGSDISGDFVVDRDLKKIVLFNVFIPFDGSLWKHFPQQRIIFLFQNLLKLIDKKNIIKVQNIDFCAEITKIFIKLIPFVKTIDGLYWYNICDYLCQCLKICIETSLDFLNFEFYSMKLFMTLSNCYSFNDSFNDAWNIHSKTLYSHLFQLFIHKKETHAKNQPLDICIQLLSRILLQIPIAIVEKPLVNSLYLHLLSQWKYTQITTFDWLTKWILKDQENLIVETEFSKEIDIDLPSKLLFMISDLPCYDSLDNIDHENNLSSKLRGYFLSWILIFTYFKNTSYILKSHYIESLKNSNCIPLTIEFIFKTLELLSDKPINAIEISWDILEWKSADNIKTEILSLMVYVYLLILRYIPSLARDWWIGCKNRQLTQSVETFTEKNISSILIEDEIASVLLESIQLKINDDNIHVKTSKTTREVTTSYTIDDQYLEMVIRLPACYPLNQVIVEGIQKIGVKDAQWRAWLLASRILITTQNGSIADAVSLFKRNVSLHFEGVVACHICFSIISVQDRSLPSKKCAICKNKFHSGCLYKWFKTSNASKCPLCRTTFSFAA</sequence>
<comment type="pathway">
    <text evidence="3 16">Protein modification; protein ubiquitination.</text>
</comment>
<evidence type="ECO:0000256" key="11">
    <source>
        <dbReference type="ARBA" id="ARBA00022771"/>
    </source>
</evidence>
<dbReference type="Pfam" id="PF22999">
    <property type="entry name" value="LTN1_E3_ligase_6th"/>
    <property type="match status" value="1"/>
</dbReference>
<dbReference type="Pfam" id="PF23009">
    <property type="entry name" value="UBC_like"/>
    <property type="match status" value="1"/>
</dbReference>
<evidence type="ECO:0000256" key="9">
    <source>
        <dbReference type="ARBA" id="ARBA00022723"/>
    </source>
</evidence>
<dbReference type="GO" id="GO:0005829">
    <property type="term" value="C:cytosol"/>
    <property type="evidence" value="ECO:0007669"/>
    <property type="project" value="UniProtKB-SubCell"/>
</dbReference>
<comment type="function">
    <text evidence="16">E3 ubiquitin-protein ligase. Component of the ribosome quality control complex (RQC), a ribosome-associated complex that mediates ubiquitination and extraction of incompletely synthesized nascent chains for proteasomal degradation.</text>
</comment>
<dbReference type="InterPro" id="IPR001841">
    <property type="entry name" value="Znf_RING"/>
</dbReference>
<dbReference type="InterPro" id="IPR054477">
    <property type="entry name" value="LTN1_E3_ligase_6th"/>
</dbReference>
<keyword evidence="19" id="KW-1185">Reference proteome</keyword>
<evidence type="ECO:0000256" key="8">
    <source>
        <dbReference type="ARBA" id="ARBA00022679"/>
    </source>
</evidence>
<dbReference type="SMART" id="SM00744">
    <property type="entry name" value="RINGv"/>
    <property type="match status" value="1"/>
</dbReference>
<dbReference type="GO" id="GO:0061630">
    <property type="term" value="F:ubiquitin protein ligase activity"/>
    <property type="evidence" value="ECO:0007669"/>
    <property type="project" value="UniProtKB-UniRule"/>
</dbReference>
<evidence type="ECO:0000313" key="19">
    <source>
        <dbReference type="Proteomes" id="UP000011958"/>
    </source>
</evidence>
<dbReference type="SUPFAM" id="SSF48371">
    <property type="entry name" value="ARM repeat"/>
    <property type="match status" value="1"/>
</dbReference>
<dbReference type="InterPro" id="IPR011016">
    <property type="entry name" value="Znf_RING-CH"/>
</dbReference>
<dbReference type="GO" id="GO:0043023">
    <property type="term" value="F:ribosomal large subunit binding"/>
    <property type="evidence" value="ECO:0007669"/>
    <property type="project" value="TreeGrafter"/>
</dbReference>
<dbReference type="PANTHER" id="PTHR12389">
    <property type="entry name" value="ZINC FINGER PROTEIN 294"/>
    <property type="match status" value="1"/>
</dbReference>
<dbReference type="EMBL" id="AFWA02000002">
    <property type="protein sequence ID" value="EMR11068.1"/>
    <property type="molecule type" value="Genomic_DNA"/>
</dbReference>
<dbReference type="InterPro" id="IPR054478">
    <property type="entry name" value="LTN1_UBC"/>
</dbReference>
<evidence type="ECO:0000256" key="14">
    <source>
        <dbReference type="ARBA" id="ARBA00055150"/>
    </source>
</evidence>
<dbReference type="Pfam" id="PF22958">
    <property type="entry name" value="Ltn1_1st"/>
    <property type="match status" value="1"/>
</dbReference>
<keyword evidence="11 15" id="KW-0863">Zinc-finger</keyword>
<dbReference type="InterPro" id="IPR054476">
    <property type="entry name" value="Ltn1_N"/>
</dbReference>
<gene>
    <name evidence="18" type="ORF">PNEG_00665</name>
</gene>
<accession>M7NQR6</accession>
<dbReference type="Proteomes" id="UP000011958">
    <property type="component" value="Unassembled WGS sequence"/>
</dbReference>
<keyword evidence="12 16" id="KW-0833">Ubl conjugation pathway</keyword>
<evidence type="ECO:0000256" key="5">
    <source>
        <dbReference type="ARBA" id="ARBA00012483"/>
    </source>
</evidence>
<evidence type="ECO:0000256" key="7">
    <source>
        <dbReference type="ARBA" id="ARBA00022490"/>
    </source>
</evidence>
<dbReference type="SUPFAM" id="SSF57850">
    <property type="entry name" value="RING/U-box"/>
    <property type="match status" value="1"/>
</dbReference>
<dbReference type="FunFam" id="3.30.40.10:FF:000038">
    <property type="entry name" value="E3 ubiquitin-protein ligase listerin"/>
    <property type="match status" value="1"/>
</dbReference>
<comment type="similarity">
    <text evidence="4 16">Belongs to the LTN1 family.</text>
</comment>